<gene>
    <name evidence="1" type="ORF">PGLA1383_LOCUS50963</name>
</gene>
<evidence type="ECO:0000313" key="2">
    <source>
        <dbReference type="Proteomes" id="UP000654075"/>
    </source>
</evidence>
<protein>
    <submittedName>
        <fullName evidence="1">Uncharacterized protein</fullName>
    </submittedName>
</protein>
<dbReference type="AlphaFoldDB" id="A0A813HCF8"/>
<reference evidence="1" key="1">
    <citation type="submission" date="2021-02" db="EMBL/GenBank/DDBJ databases">
        <authorList>
            <person name="Dougan E. K."/>
            <person name="Rhodes N."/>
            <person name="Thang M."/>
            <person name="Chan C."/>
        </authorList>
    </citation>
    <scope>NUCLEOTIDE SEQUENCE</scope>
</reference>
<sequence length="241" mass="26248">VFQLVRRLKVHLAEELFSLSQQQSEGGDHSLLLYCSGDQGMKTNLQATIDTIWTPQSVSSAPGADAAHLQKLCPARLRELQNLARRPRPAPTVAGPSQVELIPSGGLASIRDAGANIGRGRGRGRGRGTKAEDKMLLFDHFGQQAEIVFRPRCGMWRLRDFFEVLVTCRQEPDLASLSPSEAPEGGLQIPRTEETSGVAVVVVFCYVGCCRWAAYSQVAKRDTLDQMILLCFGVIVVVGSA</sequence>
<dbReference type="EMBL" id="CAJNNV010031274">
    <property type="protein sequence ID" value="CAE8635367.1"/>
    <property type="molecule type" value="Genomic_DNA"/>
</dbReference>
<organism evidence="1 2">
    <name type="scientific">Polarella glacialis</name>
    <name type="common">Dinoflagellate</name>
    <dbReference type="NCBI Taxonomy" id="89957"/>
    <lineage>
        <taxon>Eukaryota</taxon>
        <taxon>Sar</taxon>
        <taxon>Alveolata</taxon>
        <taxon>Dinophyceae</taxon>
        <taxon>Suessiales</taxon>
        <taxon>Suessiaceae</taxon>
        <taxon>Polarella</taxon>
    </lineage>
</organism>
<comment type="caution">
    <text evidence="1">The sequence shown here is derived from an EMBL/GenBank/DDBJ whole genome shotgun (WGS) entry which is preliminary data.</text>
</comment>
<proteinExistence type="predicted"/>
<accession>A0A813HCF8</accession>
<evidence type="ECO:0000313" key="1">
    <source>
        <dbReference type="EMBL" id="CAE8635367.1"/>
    </source>
</evidence>
<dbReference type="Proteomes" id="UP000654075">
    <property type="component" value="Unassembled WGS sequence"/>
</dbReference>
<feature type="non-terminal residue" evidence="1">
    <location>
        <position position="241"/>
    </location>
</feature>
<name>A0A813HCF8_POLGL</name>
<keyword evidence="2" id="KW-1185">Reference proteome</keyword>